<evidence type="ECO:0000313" key="2">
    <source>
        <dbReference type="Proteomes" id="UP001234202"/>
    </source>
</evidence>
<accession>A0ACC2WTQ6</accession>
<evidence type="ECO:0000313" key="1">
    <source>
        <dbReference type="EMBL" id="KAJ9115149.1"/>
    </source>
</evidence>
<dbReference type="Proteomes" id="UP001234202">
    <property type="component" value="Unassembled WGS sequence"/>
</dbReference>
<gene>
    <name evidence="1" type="ORF">QFC24_007060</name>
</gene>
<comment type="caution">
    <text evidence="1">The sequence shown here is derived from an EMBL/GenBank/DDBJ whole genome shotgun (WGS) entry which is preliminary data.</text>
</comment>
<proteinExistence type="predicted"/>
<keyword evidence="2" id="KW-1185">Reference proteome</keyword>
<reference evidence="1" key="1">
    <citation type="submission" date="2023-04" db="EMBL/GenBank/DDBJ databases">
        <title>Draft Genome sequencing of Naganishia species isolated from polar environments using Oxford Nanopore Technology.</title>
        <authorList>
            <person name="Leo P."/>
            <person name="Venkateswaran K."/>
        </authorList>
    </citation>
    <scope>NUCLEOTIDE SEQUENCE</scope>
    <source>
        <strain evidence="1">DBVPG 5303</strain>
    </source>
</reference>
<name>A0ACC2WTQ6_9TREE</name>
<organism evidence="1 2">
    <name type="scientific">Naganishia onofrii</name>
    <dbReference type="NCBI Taxonomy" id="1851511"/>
    <lineage>
        <taxon>Eukaryota</taxon>
        <taxon>Fungi</taxon>
        <taxon>Dikarya</taxon>
        <taxon>Basidiomycota</taxon>
        <taxon>Agaricomycotina</taxon>
        <taxon>Tremellomycetes</taxon>
        <taxon>Filobasidiales</taxon>
        <taxon>Filobasidiaceae</taxon>
        <taxon>Naganishia</taxon>
    </lineage>
</organism>
<dbReference type="EMBL" id="JASBWV010000048">
    <property type="protein sequence ID" value="KAJ9115149.1"/>
    <property type="molecule type" value="Genomic_DNA"/>
</dbReference>
<protein>
    <submittedName>
        <fullName evidence="1">Uncharacterized protein</fullName>
    </submittedName>
</protein>
<sequence length="323" mass="35959">MTITQSSQAPLVVIGGATGNQGGSVLRYLQESDKEYRIRALTRDNTKPKAKALADLGAEVISIDLKPENKDKIEQAYAGADVVFAVTNFWEHVDKNREINEGKAMIDAGVAANVKLFIFSSLPSFEHASNGTIRNVHHFEGKARIEEYGRSKASSTFQFVAVQAGFYDSNMIGQQLVRKEPDGTWVYKTPISADQLVPSIDIDEYGLWVRAAIEHKEVRDDGRAVPVDAEDISLRDMVTAISKATGTPIKIIDNMPYDEFVKTFPEGTPPHIIEDLGVDMWNSLTELGYFCGVDTKWPHKYLAHKPSTFAEWLKKADLSEYTK</sequence>